<feature type="non-terminal residue" evidence="1">
    <location>
        <position position="299"/>
    </location>
</feature>
<dbReference type="AlphaFoldDB" id="A0A0F8VXC6"/>
<name>A0A0F8VXC6_9ZZZZ</name>
<organism evidence="1">
    <name type="scientific">marine sediment metagenome</name>
    <dbReference type="NCBI Taxonomy" id="412755"/>
    <lineage>
        <taxon>unclassified sequences</taxon>
        <taxon>metagenomes</taxon>
        <taxon>ecological metagenomes</taxon>
    </lineage>
</organism>
<protein>
    <submittedName>
        <fullName evidence="1">Uncharacterized protein</fullName>
    </submittedName>
</protein>
<gene>
    <name evidence="1" type="ORF">LCGC14_3139160</name>
</gene>
<comment type="caution">
    <text evidence="1">The sequence shown here is derived from an EMBL/GenBank/DDBJ whole genome shotgun (WGS) entry which is preliminary data.</text>
</comment>
<evidence type="ECO:0000313" key="1">
    <source>
        <dbReference type="EMBL" id="KKK49033.1"/>
    </source>
</evidence>
<proteinExistence type="predicted"/>
<sequence length="299" mass="30206">MGNKGVYGTRMWYWATGQTAGTTADTLHPIGAVGHDDTIAINAIPTFTESANYTLGDGEVLTITATDASGGAVAPFVYTSNMPIAGSTGGRALFTTLPTAQLGGWANAIKGYLDFAVTAQAGGLAGLGSAVCAELRMPNGAVTGHLFPLEIEWVGQASTAFSTVGTGAASGFMWLKANGTVTDFDSDGVFMTVQGLTAGSGKLLAEDAHTLRCDVGYGTLKYLLLSDAADSISFAYTANITEVIAITVTTGDTVTTGMSMSGAGTYTSGIVLDATAITTAITLSAGSMTDGLLISGTTP</sequence>
<dbReference type="EMBL" id="LAZR01068762">
    <property type="protein sequence ID" value="KKK49033.1"/>
    <property type="molecule type" value="Genomic_DNA"/>
</dbReference>
<reference evidence="1" key="1">
    <citation type="journal article" date="2015" name="Nature">
        <title>Complex archaea that bridge the gap between prokaryotes and eukaryotes.</title>
        <authorList>
            <person name="Spang A."/>
            <person name="Saw J.H."/>
            <person name="Jorgensen S.L."/>
            <person name="Zaremba-Niedzwiedzka K."/>
            <person name="Martijn J."/>
            <person name="Lind A.E."/>
            <person name="van Eijk R."/>
            <person name="Schleper C."/>
            <person name="Guy L."/>
            <person name="Ettema T.J."/>
        </authorList>
    </citation>
    <scope>NUCLEOTIDE SEQUENCE</scope>
</reference>
<accession>A0A0F8VXC6</accession>